<evidence type="ECO:0000313" key="1">
    <source>
        <dbReference type="EMBL" id="MBX59130.1"/>
    </source>
</evidence>
<reference evidence="1" key="1">
    <citation type="submission" date="2018-02" db="EMBL/GenBank/DDBJ databases">
        <title>Rhizophora mucronata_Transcriptome.</title>
        <authorList>
            <person name="Meera S.P."/>
            <person name="Sreeshan A."/>
            <person name="Augustine A."/>
        </authorList>
    </citation>
    <scope>NUCLEOTIDE SEQUENCE</scope>
    <source>
        <tissue evidence="1">Leaf</tissue>
    </source>
</reference>
<protein>
    <submittedName>
        <fullName evidence="1">Uncharacterized protein</fullName>
    </submittedName>
</protein>
<dbReference type="AlphaFoldDB" id="A0A2P2PWP7"/>
<name>A0A2P2PWP7_RHIMU</name>
<sequence>MNCSVTARQVYGFGGRVWTYRCLGSIGFGMKLCCGLHDLRMEWYLRRHVV</sequence>
<organism evidence="1">
    <name type="scientific">Rhizophora mucronata</name>
    <name type="common">Asiatic mangrove</name>
    <dbReference type="NCBI Taxonomy" id="61149"/>
    <lineage>
        <taxon>Eukaryota</taxon>
        <taxon>Viridiplantae</taxon>
        <taxon>Streptophyta</taxon>
        <taxon>Embryophyta</taxon>
        <taxon>Tracheophyta</taxon>
        <taxon>Spermatophyta</taxon>
        <taxon>Magnoliopsida</taxon>
        <taxon>eudicotyledons</taxon>
        <taxon>Gunneridae</taxon>
        <taxon>Pentapetalae</taxon>
        <taxon>rosids</taxon>
        <taxon>fabids</taxon>
        <taxon>Malpighiales</taxon>
        <taxon>Rhizophoraceae</taxon>
        <taxon>Rhizophora</taxon>
    </lineage>
</organism>
<dbReference type="EMBL" id="GGEC01078646">
    <property type="protein sequence ID" value="MBX59130.1"/>
    <property type="molecule type" value="Transcribed_RNA"/>
</dbReference>
<accession>A0A2P2PWP7</accession>
<proteinExistence type="predicted"/>